<dbReference type="Proteomes" id="UP000324767">
    <property type="component" value="Unassembled WGS sequence"/>
</dbReference>
<sequence length="150" mass="15876">MLPVVTSVPEACSKFVPKGAKAWPATLSVGVNFQPLNFSDCAPSSEKIPLPFLTAGPEYGLDRNQAANYTIYDQLVNQTVPVILSLFSNMTVWGENKPFADTRIVCARPSNIAAGSHVPSSKDKSAGPALVVKAAVGFELAVKVLLAAFL</sequence>
<protein>
    <submittedName>
        <fullName evidence="1">Uncharacterized protein</fullName>
    </submittedName>
</protein>
<organism evidence="1 2">
    <name type="scientific">Lasallia pustulata</name>
    <dbReference type="NCBI Taxonomy" id="136370"/>
    <lineage>
        <taxon>Eukaryota</taxon>
        <taxon>Fungi</taxon>
        <taxon>Dikarya</taxon>
        <taxon>Ascomycota</taxon>
        <taxon>Pezizomycotina</taxon>
        <taxon>Lecanoromycetes</taxon>
        <taxon>OSLEUM clade</taxon>
        <taxon>Umbilicariomycetidae</taxon>
        <taxon>Umbilicariales</taxon>
        <taxon>Umbilicariaceae</taxon>
        <taxon>Lasallia</taxon>
    </lineage>
</organism>
<reference evidence="1 2" key="1">
    <citation type="submission" date="2019-09" db="EMBL/GenBank/DDBJ databases">
        <title>The hologenome of the rock-dwelling lichen Lasallia pustulata.</title>
        <authorList>
            <person name="Greshake Tzovaras B."/>
            <person name="Segers F."/>
            <person name="Bicker A."/>
            <person name="Dal Grande F."/>
            <person name="Otte J."/>
            <person name="Hankeln T."/>
            <person name="Schmitt I."/>
            <person name="Ebersberger I."/>
        </authorList>
    </citation>
    <scope>NUCLEOTIDE SEQUENCE [LARGE SCALE GENOMIC DNA]</scope>
    <source>
        <strain evidence="1">A1-1</strain>
    </source>
</reference>
<name>A0A5M8Q2M7_9LECA</name>
<evidence type="ECO:0000313" key="1">
    <source>
        <dbReference type="EMBL" id="KAA6415196.1"/>
    </source>
</evidence>
<dbReference type="OrthoDB" id="5430452at2759"/>
<evidence type="ECO:0000313" key="2">
    <source>
        <dbReference type="Proteomes" id="UP000324767"/>
    </source>
</evidence>
<dbReference type="EMBL" id="VXIT01000002">
    <property type="protein sequence ID" value="KAA6415196.1"/>
    <property type="molecule type" value="Genomic_DNA"/>
</dbReference>
<accession>A0A5M8Q2M7</accession>
<gene>
    <name evidence="1" type="ORF">FRX48_01949</name>
</gene>
<comment type="caution">
    <text evidence="1">The sequence shown here is derived from an EMBL/GenBank/DDBJ whole genome shotgun (WGS) entry which is preliminary data.</text>
</comment>
<proteinExistence type="predicted"/>
<dbReference type="AlphaFoldDB" id="A0A5M8Q2M7"/>